<sequence>MRRGPVLVGNDLFRSTIASVFPLFRRRFPRALGLGPGSALLAQISVALMVLLKYGHVLRQRSKYAYSPRCSCFKTSPSSCSELRCSNYIPLLLSSSTYEVQLKSIDQAW</sequence>
<evidence type="ECO:0000313" key="2">
    <source>
        <dbReference type="EMBL" id="KAK6997330.1"/>
    </source>
</evidence>
<organism evidence="2 3">
    <name type="scientific">Favolaschia claudopus</name>
    <dbReference type="NCBI Taxonomy" id="2862362"/>
    <lineage>
        <taxon>Eukaryota</taxon>
        <taxon>Fungi</taxon>
        <taxon>Dikarya</taxon>
        <taxon>Basidiomycota</taxon>
        <taxon>Agaricomycotina</taxon>
        <taxon>Agaricomycetes</taxon>
        <taxon>Agaricomycetidae</taxon>
        <taxon>Agaricales</taxon>
        <taxon>Marasmiineae</taxon>
        <taxon>Mycenaceae</taxon>
        <taxon>Favolaschia</taxon>
    </lineage>
</organism>
<comment type="caution">
    <text evidence="2">The sequence shown here is derived from an EMBL/GenBank/DDBJ whole genome shotgun (WGS) entry which is preliminary data.</text>
</comment>
<name>A0AAW0A1H9_9AGAR</name>
<evidence type="ECO:0000256" key="1">
    <source>
        <dbReference type="SAM" id="Phobius"/>
    </source>
</evidence>
<dbReference type="Proteomes" id="UP001362999">
    <property type="component" value="Unassembled WGS sequence"/>
</dbReference>
<keyword evidence="1" id="KW-0812">Transmembrane</keyword>
<feature type="transmembrane region" description="Helical" evidence="1">
    <location>
        <begin position="31"/>
        <end position="52"/>
    </location>
</feature>
<dbReference type="AlphaFoldDB" id="A0AAW0A1H9"/>
<proteinExistence type="predicted"/>
<gene>
    <name evidence="2" type="ORF">R3P38DRAFT_1917544</name>
</gene>
<keyword evidence="3" id="KW-1185">Reference proteome</keyword>
<keyword evidence="1" id="KW-0472">Membrane</keyword>
<keyword evidence="1" id="KW-1133">Transmembrane helix</keyword>
<reference evidence="2 3" key="1">
    <citation type="journal article" date="2024" name="J Genomics">
        <title>Draft genome sequencing and assembly of Favolaschia claudopus CIRM-BRFM 2984 isolated from oak limbs.</title>
        <authorList>
            <person name="Navarro D."/>
            <person name="Drula E."/>
            <person name="Chaduli D."/>
            <person name="Cazenave R."/>
            <person name="Ahrendt S."/>
            <person name="Wang J."/>
            <person name="Lipzen A."/>
            <person name="Daum C."/>
            <person name="Barry K."/>
            <person name="Grigoriev I.V."/>
            <person name="Favel A."/>
            <person name="Rosso M.N."/>
            <person name="Martin F."/>
        </authorList>
    </citation>
    <scope>NUCLEOTIDE SEQUENCE [LARGE SCALE GENOMIC DNA]</scope>
    <source>
        <strain evidence="2 3">CIRM-BRFM 2984</strain>
    </source>
</reference>
<protein>
    <submittedName>
        <fullName evidence="2">Uncharacterized protein</fullName>
    </submittedName>
</protein>
<accession>A0AAW0A1H9</accession>
<evidence type="ECO:0000313" key="3">
    <source>
        <dbReference type="Proteomes" id="UP001362999"/>
    </source>
</evidence>
<dbReference type="EMBL" id="JAWWNJ010000092">
    <property type="protein sequence ID" value="KAK6997330.1"/>
    <property type="molecule type" value="Genomic_DNA"/>
</dbReference>